<sequence length="176" mass="19706">MWRNPEELPSVPAIGTHEDPARPVRDGARFYADEAFPLPAVELLHSVGACVETAAEARLLGRDAEAHAAHALARNLALFTCDRRFLDESRFPLQRSPAIFVFEFGDGSPRDIRRAFRCLAPVIASAQFGARRCKVDAHGDAWIEHFRHGDGSHTRTCRRLWRGRLQQWVEPTALAG</sequence>
<dbReference type="Pfam" id="PF18480">
    <property type="entry name" value="DUF5615"/>
    <property type="match status" value="1"/>
</dbReference>
<organism evidence="3 4">
    <name type="scientific">Dyella solisilvae</name>
    <dbReference type="NCBI Taxonomy" id="1920168"/>
    <lineage>
        <taxon>Bacteria</taxon>
        <taxon>Pseudomonadati</taxon>
        <taxon>Pseudomonadota</taxon>
        <taxon>Gammaproteobacteria</taxon>
        <taxon>Lysobacterales</taxon>
        <taxon>Rhodanobacteraceae</taxon>
        <taxon>Dyella</taxon>
    </lineage>
</organism>
<dbReference type="RefSeq" id="WP_114824744.1">
    <property type="nucleotide sequence ID" value="NZ_QQSY01000002.1"/>
</dbReference>
<evidence type="ECO:0000313" key="4">
    <source>
        <dbReference type="Proteomes" id="UP000254711"/>
    </source>
</evidence>
<evidence type="ECO:0000256" key="1">
    <source>
        <dbReference type="SAM" id="MobiDB-lite"/>
    </source>
</evidence>
<accession>A0A370K7N1</accession>
<evidence type="ECO:0000313" key="3">
    <source>
        <dbReference type="EMBL" id="RDI98655.1"/>
    </source>
</evidence>
<feature type="domain" description="DUF5615" evidence="2">
    <location>
        <begin position="29"/>
        <end position="123"/>
    </location>
</feature>
<comment type="caution">
    <text evidence="3">The sequence shown here is derived from an EMBL/GenBank/DDBJ whole genome shotgun (WGS) entry which is preliminary data.</text>
</comment>
<proteinExistence type="predicted"/>
<name>A0A370K7N1_9GAMM</name>
<keyword evidence="4" id="KW-1185">Reference proteome</keyword>
<dbReference type="InterPro" id="IPR041049">
    <property type="entry name" value="DUF5615"/>
</dbReference>
<dbReference type="OrthoDB" id="5949807at2"/>
<evidence type="ECO:0000259" key="2">
    <source>
        <dbReference type="Pfam" id="PF18480"/>
    </source>
</evidence>
<dbReference type="EMBL" id="QQSY01000002">
    <property type="protein sequence ID" value="RDI98655.1"/>
    <property type="molecule type" value="Genomic_DNA"/>
</dbReference>
<dbReference type="Proteomes" id="UP000254711">
    <property type="component" value="Unassembled WGS sequence"/>
</dbReference>
<protein>
    <recommendedName>
        <fullName evidence="2">DUF5615 domain-containing protein</fullName>
    </recommendedName>
</protein>
<gene>
    <name evidence="3" type="ORF">DVT68_09030</name>
</gene>
<reference evidence="3 4" key="1">
    <citation type="submission" date="2018-07" db="EMBL/GenBank/DDBJ databases">
        <title>Dyella solisilvae sp. nov., isolated from the pine and broad-leaved mixed forest soil.</title>
        <authorList>
            <person name="Gao Z."/>
            <person name="Qiu L."/>
        </authorList>
    </citation>
    <scope>NUCLEOTIDE SEQUENCE [LARGE SCALE GENOMIC DNA]</scope>
    <source>
        <strain evidence="3 4">DHG54</strain>
    </source>
</reference>
<feature type="region of interest" description="Disordered" evidence="1">
    <location>
        <begin position="1"/>
        <end position="21"/>
    </location>
</feature>
<dbReference type="AlphaFoldDB" id="A0A370K7N1"/>